<dbReference type="EMBL" id="BLXT01000045">
    <property type="protein sequence ID" value="GFN73838.1"/>
    <property type="molecule type" value="Genomic_DNA"/>
</dbReference>
<feature type="compositionally biased region" description="Polar residues" evidence="1">
    <location>
        <begin position="31"/>
        <end position="49"/>
    </location>
</feature>
<evidence type="ECO:0000313" key="2">
    <source>
        <dbReference type="EMBL" id="GFN73838.1"/>
    </source>
</evidence>
<proteinExistence type="predicted"/>
<feature type="compositionally biased region" description="Polar residues" evidence="1">
    <location>
        <begin position="81"/>
        <end position="101"/>
    </location>
</feature>
<dbReference type="AlphaFoldDB" id="A0AAV3XVN6"/>
<comment type="caution">
    <text evidence="2">The sequence shown here is derived from an EMBL/GenBank/DDBJ whole genome shotgun (WGS) entry which is preliminary data.</text>
</comment>
<accession>A0AAV3XVN6</accession>
<evidence type="ECO:0000256" key="1">
    <source>
        <dbReference type="SAM" id="MobiDB-lite"/>
    </source>
</evidence>
<sequence length="200" mass="22425">MHRSQAQQPGTKVKHCDQPQWPSSAARHRYQTQQTKVKLTSQAQRSSTAIRHRGEAQQPGTKIKFSSQAQRSGTAIRHRGQAQQPGTKMKLSSQVQRSSTAIRHRGLAQHSVTETKCSTSHRGQAQKPTNAGFFQYLCSPRGKELALTLANSDCATDVEIEVGLEREVKYCYELYNIDMTLASWQARKKGKEVSQETKCL</sequence>
<dbReference type="Proteomes" id="UP000735302">
    <property type="component" value="Unassembled WGS sequence"/>
</dbReference>
<organism evidence="2 3">
    <name type="scientific">Plakobranchus ocellatus</name>
    <dbReference type="NCBI Taxonomy" id="259542"/>
    <lineage>
        <taxon>Eukaryota</taxon>
        <taxon>Metazoa</taxon>
        <taxon>Spiralia</taxon>
        <taxon>Lophotrochozoa</taxon>
        <taxon>Mollusca</taxon>
        <taxon>Gastropoda</taxon>
        <taxon>Heterobranchia</taxon>
        <taxon>Euthyneura</taxon>
        <taxon>Panpulmonata</taxon>
        <taxon>Sacoglossa</taxon>
        <taxon>Placobranchoidea</taxon>
        <taxon>Plakobranchidae</taxon>
        <taxon>Plakobranchus</taxon>
    </lineage>
</organism>
<protein>
    <submittedName>
        <fullName evidence="2">Uncharacterized protein</fullName>
    </submittedName>
</protein>
<feature type="compositionally biased region" description="Polar residues" evidence="1">
    <location>
        <begin position="1"/>
        <end position="10"/>
    </location>
</feature>
<feature type="compositionally biased region" description="Polar residues" evidence="1">
    <location>
        <begin position="58"/>
        <end position="73"/>
    </location>
</feature>
<evidence type="ECO:0000313" key="3">
    <source>
        <dbReference type="Proteomes" id="UP000735302"/>
    </source>
</evidence>
<feature type="region of interest" description="Disordered" evidence="1">
    <location>
        <begin position="1"/>
        <end position="126"/>
    </location>
</feature>
<reference evidence="2 3" key="1">
    <citation type="journal article" date="2021" name="Elife">
        <title>Chloroplast acquisition without the gene transfer in kleptoplastic sea slugs, Plakobranchus ocellatus.</title>
        <authorList>
            <person name="Maeda T."/>
            <person name="Takahashi S."/>
            <person name="Yoshida T."/>
            <person name="Shimamura S."/>
            <person name="Takaki Y."/>
            <person name="Nagai Y."/>
            <person name="Toyoda A."/>
            <person name="Suzuki Y."/>
            <person name="Arimoto A."/>
            <person name="Ishii H."/>
            <person name="Satoh N."/>
            <person name="Nishiyama T."/>
            <person name="Hasebe M."/>
            <person name="Maruyama T."/>
            <person name="Minagawa J."/>
            <person name="Obokata J."/>
            <person name="Shigenobu S."/>
        </authorList>
    </citation>
    <scope>NUCLEOTIDE SEQUENCE [LARGE SCALE GENOMIC DNA]</scope>
</reference>
<name>A0AAV3XVN6_9GAST</name>
<feature type="compositionally biased region" description="Polar residues" evidence="1">
    <location>
        <begin position="110"/>
        <end position="126"/>
    </location>
</feature>
<keyword evidence="3" id="KW-1185">Reference proteome</keyword>
<gene>
    <name evidence="2" type="ORF">PoB_000034400</name>
</gene>